<dbReference type="Proteomes" id="UP000267096">
    <property type="component" value="Unassembled WGS sequence"/>
</dbReference>
<accession>A0A0M3KES0</accession>
<gene>
    <name evidence="1" type="ORF">ASIM_LOCUS18868</name>
</gene>
<dbReference type="EMBL" id="UYRR01036219">
    <property type="protein sequence ID" value="VDK66518.1"/>
    <property type="molecule type" value="Genomic_DNA"/>
</dbReference>
<dbReference type="GO" id="GO:0005615">
    <property type="term" value="C:extracellular space"/>
    <property type="evidence" value="ECO:0007669"/>
    <property type="project" value="TreeGrafter"/>
</dbReference>
<sequence>MMSMFYNLQMQKTCVIACDLNCSKSCSVSAGTTACILHPKARIYQRGEKAFCNFTSTPYPAYKAAAFGPQGVLFTMSHLAEAYLVSSTAVPGTSSVPLGELQFPSLNYDFTVAVFYGESQNGPEYTERCNEIVRKARHAIRDDGSLTITIDGVFIKQTNNGDVEVNVRPRHICCSPSSSVIRIRTDYVDMAVQEDEKAYVKHGNKHVHVSRSGMVASDGGYITSMDHTGHIVSSS</sequence>
<keyword evidence="2" id="KW-1185">Reference proteome</keyword>
<reference evidence="1 2" key="2">
    <citation type="submission" date="2018-11" db="EMBL/GenBank/DDBJ databases">
        <authorList>
            <consortium name="Pathogen Informatics"/>
        </authorList>
    </citation>
    <scope>NUCLEOTIDE SEQUENCE [LARGE SCALE GENOMIC DNA]</scope>
</reference>
<dbReference type="AlphaFoldDB" id="A0A0M3KES0"/>
<evidence type="ECO:0000313" key="1">
    <source>
        <dbReference type="EMBL" id="VDK66518.1"/>
    </source>
</evidence>
<protein>
    <submittedName>
        <fullName evidence="3">VWFD domain-containing protein</fullName>
    </submittedName>
</protein>
<evidence type="ECO:0000313" key="2">
    <source>
        <dbReference type="Proteomes" id="UP000267096"/>
    </source>
</evidence>
<dbReference type="WBParaSite" id="ASIM_0001947801-mRNA-1">
    <property type="protein sequence ID" value="ASIM_0001947801-mRNA-1"/>
    <property type="gene ID" value="ASIM_0001947801"/>
</dbReference>
<reference evidence="3" key="1">
    <citation type="submission" date="2017-02" db="UniProtKB">
        <authorList>
            <consortium name="WormBaseParasite"/>
        </authorList>
    </citation>
    <scope>IDENTIFICATION</scope>
</reference>
<proteinExistence type="predicted"/>
<organism evidence="3">
    <name type="scientific">Anisakis simplex</name>
    <name type="common">Herring worm</name>
    <dbReference type="NCBI Taxonomy" id="6269"/>
    <lineage>
        <taxon>Eukaryota</taxon>
        <taxon>Metazoa</taxon>
        <taxon>Ecdysozoa</taxon>
        <taxon>Nematoda</taxon>
        <taxon>Chromadorea</taxon>
        <taxon>Rhabditida</taxon>
        <taxon>Spirurina</taxon>
        <taxon>Ascaridomorpha</taxon>
        <taxon>Ascaridoidea</taxon>
        <taxon>Anisakidae</taxon>
        <taxon>Anisakis</taxon>
        <taxon>Anisakis simplex complex</taxon>
    </lineage>
</organism>
<dbReference type="OrthoDB" id="6287170at2759"/>
<dbReference type="PANTHER" id="PTHR39075:SF1">
    <property type="entry name" value="FI19908P1"/>
    <property type="match status" value="1"/>
</dbReference>
<dbReference type="PANTHER" id="PTHR39075">
    <property type="entry name" value="FI19908P1"/>
    <property type="match status" value="1"/>
</dbReference>
<name>A0A0M3KES0_ANISI</name>
<evidence type="ECO:0000313" key="3">
    <source>
        <dbReference type="WBParaSite" id="ASIM_0001947801-mRNA-1"/>
    </source>
</evidence>